<name>A0A371H4V0_MUCPR</name>
<protein>
    <submittedName>
        <fullName evidence="1">Uncharacterized protein</fullName>
    </submittedName>
</protein>
<keyword evidence="2" id="KW-1185">Reference proteome</keyword>
<accession>A0A371H4V0</accession>
<dbReference type="Proteomes" id="UP000257109">
    <property type="component" value="Unassembled WGS sequence"/>
</dbReference>
<sequence length="152" mass="17506">MAEDPDYTMDIVEPLSLFHYLDTETTLWIDNATLAPDNASKSSRQDEGGDPEEEVLIELERTIEQERLRFRFGTEDLEVVNPNGEEGAREILNKPTSFAWSYQDMPSLDITVIEHRLPLIPNAFPVWTKRMINLGITISRNTHKRHLPDRGN</sequence>
<reference evidence="1" key="1">
    <citation type="submission" date="2018-05" db="EMBL/GenBank/DDBJ databases">
        <title>Draft genome of Mucuna pruriens seed.</title>
        <authorList>
            <person name="Nnadi N.E."/>
            <person name="Vos R."/>
            <person name="Hasami M.H."/>
            <person name="Devisetty U.K."/>
            <person name="Aguiy J.C."/>
        </authorList>
    </citation>
    <scope>NUCLEOTIDE SEQUENCE [LARGE SCALE GENOMIC DNA]</scope>
    <source>
        <strain evidence="1">JCA_2017</strain>
    </source>
</reference>
<dbReference type="OrthoDB" id="1937476at2759"/>
<dbReference type="AlphaFoldDB" id="A0A371H4V0"/>
<evidence type="ECO:0000313" key="2">
    <source>
        <dbReference type="Proteomes" id="UP000257109"/>
    </source>
</evidence>
<organism evidence="1 2">
    <name type="scientific">Mucuna pruriens</name>
    <name type="common">Velvet bean</name>
    <name type="synonym">Dolichos pruriens</name>
    <dbReference type="NCBI Taxonomy" id="157652"/>
    <lineage>
        <taxon>Eukaryota</taxon>
        <taxon>Viridiplantae</taxon>
        <taxon>Streptophyta</taxon>
        <taxon>Embryophyta</taxon>
        <taxon>Tracheophyta</taxon>
        <taxon>Spermatophyta</taxon>
        <taxon>Magnoliopsida</taxon>
        <taxon>eudicotyledons</taxon>
        <taxon>Gunneridae</taxon>
        <taxon>Pentapetalae</taxon>
        <taxon>rosids</taxon>
        <taxon>fabids</taxon>
        <taxon>Fabales</taxon>
        <taxon>Fabaceae</taxon>
        <taxon>Papilionoideae</taxon>
        <taxon>50 kb inversion clade</taxon>
        <taxon>NPAAA clade</taxon>
        <taxon>indigoferoid/millettioid clade</taxon>
        <taxon>Phaseoleae</taxon>
        <taxon>Mucuna</taxon>
    </lineage>
</organism>
<proteinExistence type="predicted"/>
<evidence type="ECO:0000313" key="1">
    <source>
        <dbReference type="EMBL" id="RDX97810.1"/>
    </source>
</evidence>
<dbReference type="EMBL" id="QJKJ01003569">
    <property type="protein sequence ID" value="RDX97810.1"/>
    <property type="molecule type" value="Genomic_DNA"/>
</dbReference>
<feature type="non-terminal residue" evidence="1">
    <location>
        <position position="1"/>
    </location>
</feature>
<comment type="caution">
    <text evidence="1">The sequence shown here is derived from an EMBL/GenBank/DDBJ whole genome shotgun (WGS) entry which is preliminary data.</text>
</comment>
<gene>
    <name evidence="1" type="ORF">CR513_19384</name>
</gene>